<comment type="caution">
    <text evidence="9">The sequence shown here is derived from an EMBL/GenBank/DDBJ whole genome shotgun (WGS) entry which is preliminary data.</text>
</comment>
<gene>
    <name evidence="9" type="ORF">DL796_02055</name>
</gene>
<dbReference type="Proteomes" id="UP000247689">
    <property type="component" value="Unassembled WGS sequence"/>
</dbReference>
<dbReference type="PANTHER" id="PTHR30558:SF13">
    <property type="entry name" value="BIOPOLYMER TRANSPORT PROTEIN EXBD2"/>
    <property type="match status" value="1"/>
</dbReference>
<keyword evidence="5 8" id="KW-1133">Transmembrane helix</keyword>
<evidence type="ECO:0000256" key="2">
    <source>
        <dbReference type="ARBA" id="ARBA00005811"/>
    </source>
</evidence>
<evidence type="ECO:0000256" key="5">
    <source>
        <dbReference type="ARBA" id="ARBA00022989"/>
    </source>
</evidence>
<keyword evidence="6 8" id="KW-0472">Membrane</keyword>
<keyword evidence="4 7" id="KW-0812">Transmembrane</keyword>
<dbReference type="InterPro" id="IPR003400">
    <property type="entry name" value="ExbD"/>
</dbReference>
<dbReference type="PANTHER" id="PTHR30558">
    <property type="entry name" value="EXBD MEMBRANE COMPONENT OF PMF-DRIVEN MACROMOLECULE IMPORT SYSTEM"/>
    <property type="match status" value="1"/>
</dbReference>
<dbReference type="EMBL" id="QICH01000001">
    <property type="protein sequence ID" value="PXF63948.1"/>
    <property type="molecule type" value="Genomic_DNA"/>
</dbReference>
<keyword evidence="7" id="KW-0653">Protein transport</keyword>
<feature type="transmembrane region" description="Helical" evidence="8">
    <location>
        <begin position="20"/>
        <end position="38"/>
    </location>
</feature>
<accession>A0A318D829</accession>
<keyword evidence="7" id="KW-0813">Transport</keyword>
<dbReference type="Gene3D" id="3.30.420.270">
    <property type="match status" value="1"/>
</dbReference>
<dbReference type="GO" id="GO:0022857">
    <property type="term" value="F:transmembrane transporter activity"/>
    <property type="evidence" value="ECO:0007669"/>
    <property type="project" value="InterPro"/>
</dbReference>
<comment type="similarity">
    <text evidence="2 7">Belongs to the ExbD/TolR family.</text>
</comment>
<dbReference type="AlphaFoldDB" id="A0A318D829"/>
<evidence type="ECO:0000256" key="6">
    <source>
        <dbReference type="ARBA" id="ARBA00023136"/>
    </source>
</evidence>
<keyword evidence="3" id="KW-1003">Cell membrane</keyword>
<sequence length="139" mass="15475">MRSKRRNRDEDETAIDMTPMLDIVFIMLIFFIVTTSFVKEDTIELARPTTNQDTTPPKNPPPLIVVSIDGQSNVFMNERSVDPEAIRANIETQLAVDPRSPVLVRVHEDAVNEVLVTAVDQANSAGVSKVNVARWVTAD</sequence>
<evidence type="ECO:0000256" key="4">
    <source>
        <dbReference type="ARBA" id="ARBA00022692"/>
    </source>
</evidence>
<dbReference type="GO" id="GO:0005886">
    <property type="term" value="C:plasma membrane"/>
    <property type="evidence" value="ECO:0007669"/>
    <property type="project" value="UniProtKB-SubCell"/>
</dbReference>
<evidence type="ECO:0000256" key="8">
    <source>
        <dbReference type="SAM" id="Phobius"/>
    </source>
</evidence>
<dbReference type="GO" id="GO:0015031">
    <property type="term" value="P:protein transport"/>
    <property type="evidence" value="ECO:0007669"/>
    <property type="project" value="UniProtKB-KW"/>
</dbReference>
<evidence type="ECO:0000256" key="3">
    <source>
        <dbReference type="ARBA" id="ARBA00022475"/>
    </source>
</evidence>
<reference evidence="9 10" key="1">
    <citation type="submission" date="2018-05" db="EMBL/GenBank/DDBJ databases">
        <title>Kangiella spongicola genome sequence.</title>
        <authorList>
            <person name="Maclea K.S."/>
            <person name="Goen A.E."/>
            <person name="Kelley C."/>
            <person name="Underriner A."/>
            <person name="Silverwood T."/>
            <person name="Trachtenberg A.M."/>
        </authorList>
    </citation>
    <scope>NUCLEOTIDE SEQUENCE [LARGE SCALE GENOMIC DNA]</scope>
    <source>
        <strain evidence="9 10">ATCC BAA-2076</strain>
    </source>
</reference>
<organism evidence="9 10">
    <name type="scientific">Kangiella spongicola</name>
    <dbReference type="NCBI Taxonomy" id="796379"/>
    <lineage>
        <taxon>Bacteria</taxon>
        <taxon>Pseudomonadati</taxon>
        <taxon>Pseudomonadota</taxon>
        <taxon>Gammaproteobacteria</taxon>
        <taxon>Kangiellales</taxon>
        <taxon>Kangiellaceae</taxon>
        <taxon>Kangiella</taxon>
    </lineage>
</organism>
<evidence type="ECO:0000313" key="10">
    <source>
        <dbReference type="Proteomes" id="UP000247689"/>
    </source>
</evidence>
<comment type="subcellular location">
    <subcellularLocation>
        <location evidence="1">Cell membrane</location>
        <topology evidence="1">Single-pass membrane protein</topology>
    </subcellularLocation>
    <subcellularLocation>
        <location evidence="7">Cell membrane</location>
        <topology evidence="7">Single-pass type II membrane protein</topology>
    </subcellularLocation>
</comment>
<keyword evidence="10" id="KW-1185">Reference proteome</keyword>
<evidence type="ECO:0000256" key="7">
    <source>
        <dbReference type="RuleBase" id="RU003879"/>
    </source>
</evidence>
<protein>
    <submittedName>
        <fullName evidence="9">Biopolymer transporter ExbD</fullName>
    </submittedName>
</protein>
<dbReference type="RefSeq" id="WP_110199486.1">
    <property type="nucleotide sequence ID" value="NZ_QICH01000001.1"/>
</dbReference>
<proteinExistence type="inferred from homology"/>
<name>A0A318D829_9GAMM</name>
<dbReference type="OrthoDB" id="9793581at2"/>
<evidence type="ECO:0000256" key="1">
    <source>
        <dbReference type="ARBA" id="ARBA00004162"/>
    </source>
</evidence>
<dbReference type="Pfam" id="PF02472">
    <property type="entry name" value="ExbD"/>
    <property type="match status" value="1"/>
</dbReference>
<evidence type="ECO:0000313" key="9">
    <source>
        <dbReference type="EMBL" id="PXF63948.1"/>
    </source>
</evidence>